<evidence type="ECO:0000313" key="2">
    <source>
        <dbReference type="Proteomes" id="UP001285354"/>
    </source>
</evidence>
<proteinExistence type="predicted"/>
<accession>A0AAD9SX67</accession>
<dbReference type="AlphaFoldDB" id="A0AAD9SX67"/>
<organism evidence="1 2">
    <name type="scientific">Diplocarpon rosae</name>
    <dbReference type="NCBI Taxonomy" id="946125"/>
    <lineage>
        <taxon>Eukaryota</taxon>
        <taxon>Fungi</taxon>
        <taxon>Dikarya</taxon>
        <taxon>Ascomycota</taxon>
        <taxon>Pezizomycotina</taxon>
        <taxon>Leotiomycetes</taxon>
        <taxon>Helotiales</taxon>
        <taxon>Drepanopezizaceae</taxon>
        <taxon>Diplocarpon</taxon>
    </lineage>
</organism>
<sequence>MAHGEQAKGPEFFSMPIQNTATSASSLDLAIDFLYRGLWSSFAMATSTAHRLIGQIIDLLFPSHHASS</sequence>
<name>A0AAD9SX67_9HELO</name>
<keyword evidence="2" id="KW-1185">Reference proteome</keyword>
<dbReference type="EMBL" id="JAUBYV010000009">
    <property type="protein sequence ID" value="KAK2624748.1"/>
    <property type="molecule type" value="Genomic_DNA"/>
</dbReference>
<reference evidence="1" key="1">
    <citation type="submission" date="2023-06" db="EMBL/GenBank/DDBJ databases">
        <title>Draft genome of Marssonina rosae.</title>
        <authorList>
            <person name="Cheng Q."/>
        </authorList>
    </citation>
    <scope>NUCLEOTIDE SEQUENCE</scope>
    <source>
        <strain evidence="1">R4</strain>
    </source>
</reference>
<comment type="caution">
    <text evidence="1">The sequence shown here is derived from an EMBL/GenBank/DDBJ whole genome shotgun (WGS) entry which is preliminary data.</text>
</comment>
<gene>
    <name evidence="1" type="ORF">QTJ16_005941</name>
</gene>
<dbReference type="Proteomes" id="UP001285354">
    <property type="component" value="Unassembled WGS sequence"/>
</dbReference>
<protein>
    <submittedName>
        <fullName evidence="1">Uncharacterized protein</fullName>
    </submittedName>
</protein>
<evidence type="ECO:0000313" key="1">
    <source>
        <dbReference type="EMBL" id="KAK2624748.1"/>
    </source>
</evidence>